<comment type="caution">
    <text evidence="1">The sequence shown here is derived from an EMBL/GenBank/DDBJ whole genome shotgun (WGS) entry which is preliminary data.</text>
</comment>
<reference evidence="1 2" key="1">
    <citation type="journal article" date="2012" name="Genome Biol.">
        <title>Genome and low-iron response of an oceanic diatom adapted to chronic iron limitation.</title>
        <authorList>
            <person name="Lommer M."/>
            <person name="Specht M."/>
            <person name="Roy A.S."/>
            <person name="Kraemer L."/>
            <person name="Andreson R."/>
            <person name="Gutowska M.A."/>
            <person name="Wolf J."/>
            <person name="Bergner S.V."/>
            <person name="Schilhabel M.B."/>
            <person name="Klostermeier U.C."/>
            <person name="Beiko R.G."/>
            <person name="Rosenstiel P."/>
            <person name="Hippler M."/>
            <person name="Laroche J."/>
        </authorList>
    </citation>
    <scope>NUCLEOTIDE SEQUENCE [LARGE SCALE GENOMIC DNA]</scope>
    <source>
        <strain evidence="1 2">CCMP1005</strain>
    </source>
</reference>
<dbReference type="EMBL" id="AGNL01015685">
    <property type="protein sequence ID" value="EJK65551.1"/>
    <property type="molecule type" value="Genomic_DNA"/>
</dbReference>
<proteinExistence type="predicted"/>
<gene>
    <name evidence="1" type="ORF">THAOC_13574</name>
</gene>
<accession>K0SX35</accession>
<dbReference type="AlphaFoldDB" id="K0SX35"/>
<organism evidence="1 2">
    <name type="scientific">Thalassiosira oceanica</name>
    <name type="common">Marine diatom</name>
    <dbReference type="NCBI Taxonomy" id="159749"/>
    <lineage>
        <taxon>Eukaryota</taxon>
        <taxon>Sar</taxon>
        <taxon>Stramenopiles</taxon>
        <taxon>Ochrophyta</taxon>
        <taxon>Bacillariophyta</taxon>
        <taxon>Coscinodiscophyceae</taxon>
        <taxon>Thalassiosirophycidae</taxon>
        <taxon>Thalassiosirales</taxon>
        <taxon>Thalassiosiraceae</taxon>
        <taxon>Thalassiosira</taxon>
    </lineage>
</organism>
<keyword evidence="2" id="KW-1185">Reference proteome</keyword>
<name>K0SX35_THAOC</name>
<protein>
    <submittedName>
        <fullName evidence="1">Uncharacterized protein</fullName>
    </submittedName>
</protein>
<dbReference type="eggNOG" id="ENOG502THHI">
    <property type="taxonomic scope" value="Eukaryota"/>
</dbReference>
<dbReference type="Proteomes" id="UP000266841">
    <property type="component" value="Unassembled WGS sequence"/>
</dbReference>
<evidence type="ECO:0000313" key="2">
    <source>
        <dbReference type="Proteomes" id="UP000266841"/>
    </source>
</evidence>
<evidence type="ECO:0000313" key="1">
    <source>
        <dbReference type="EMBL" id="EJK65551.1"/>
    </source>
</evidence>
<sequence>MRRRMDINLLRRSSRNKKAAKRKKDKYLEACRERWQDFIPMAYFVDGLAGKEARAAEKQLTYPSLASGIVPMYSEMACFVARLGCPYPLCDRSPCFCVAVGPRHGSAGPQPPDDSVAVRASVTSQRW</sequence>